<reference evidence="2 3" key="1">
    <citation type="journal article" date="2015" name="Environ. Microbiol.">
        <title>Methane oxidation coupled to nitrate reduction under hypoxia by the Gammaproteobacterium Methylomonas denitrificans, sp. nov. type strain FJG1.</title>
        <authorList>
            <person name="Kits K.D."/>
            <person name="Klotz M.G."/>
            <person name="Stein L.Y."/>
        </authorList>
    </citation>
    <scope>NUCLEOTIDE SEQUENCE [LARGE SCALE GENOMIC DNA]</scope>
    <source>
        <strain evidence="2 3">FJG1</strain>
    </source>
</reference>
<protein>
    <submittedName>
        <fullName evidence="2">Chromosome partitioning protein</fullName>
    </submittedName>
</protein>
<feature type="domain" description="AAA" evidence="1">
    <location>
        <begin position="4"/>
        <end position="169"/>
    </location>
</feature>
<evidence type="ECO:0000259" key="1">
    <source>
        <dbReference type="Pfam" id="PF13614"/>
    </source>
</evidence>
<dbReference type="InterPro" id="IPR027417">
    <property type="entry name" value="P-loop_NTPase"/>
</dbReference>
<evidence type="ECO:0000313" key="3">
    <source>
        <dbReference type="Proteomes" id="UP000030512"/>
    </source>
</evidence>
<dbReference type="Proteomes" id="UP000030512">
    <property type="component" value="Chromosome"/>
</dbReference>
<proteinExistence type="predicted"/>
<dbReference type="STRING" id="1538553.JT25_012015"/>
<dbReference type="EMBL" id="CP014476">
    <property type="protein sequence ID" value="AMK77201.1"/>
    <property type="molecule type" value="Genomic_DNA"/>
</dbReference>
<evidence type="ECO:0000313" key="2">
    <source>
        <dbReference type="EMBL" id="AMK77201.1"/>
    </source>
</evidence>
<keyword evidence="3" id="KW-1185">Reference proteome</keyword>
<name>A0A126T541_9GAMM</name>
<dbReference type="KEGG" id="mdn:JT25_012015"/>
<dbReference type="RefSeq" id="WP_062328721.1">
    <property type="nucleotide sequence ID" value="NZ_CP014476.1"/>
</dbReference>
<dbReference type="PANTHER" id="PTHR13696">
    <property type="entry name" value="P-LOOP CONTAINING NUCLEOSIDE TRIPHOSPHATE HYDROLASE"/>
    <property type="match status" value="1"/>
</dbReference>
<dbReference type="SUPFAM" id="SSF52540">
    <property type="entry name" value="P-loop containing nucleoside triphosphate hydrolases"/>
    <property type="match status" value="1"/>
</dbReference>
<dbReference type="AlphaFoldDB" id="A0A126T541"/>
<accession>A0A126T541</accession>
<sequence length="229" mass="24458">MLTHIIAVSNRKGGTGKTTVSVNIAAELAAQGLRVLLVDLDSQGHCAVGVGIKAKAGEPTAHGIFLEPTATLAAASQETAFENLAITPADQLFEHGSGTRDTKRLARALAENEIAERFDVAVLDTPPSLDMLLLNALVAANWVLVPYVPHHLSYEGLRQLMRVLFKVITSEVSRQFGTLKVLPGIRSDIRLAEAFAAGKLVRHYSPKCRGADDFADLANSLIAALRSAE</sequence>
<dbReference type="CDD" id="cd02042">
    <property type="entry name" value="ParAB_family"/>
    <property type="match status" value="1"/>
</dbReference>
<dbReference type="InterPro" id="IPR050678">
    <property type="entry name" value="DNA_Partitioning_ATPase"/>
</dbReference>
<dbReference type="InterPro" id="IPR025669">
    <property type="entry name" value="AAA_dom"/>
</dbReference>
<organism evidence="2 3">
    <name type="scientific">Methylomonas denitrificans</name>
    <dbReference type="NCBI Taxonomy" id="1538553"/>
    <lineage>
        <taxon>Bacteria</taxon>
        <taxon>Pseudomonadati</taxon>
        <taxon>Pseudomonadota</taxon>
        <taxon>Gammaproteobacteria</taxon>
        <taxon>Methylococcales</taxon>
        <taxon>Methylococcaceae</taxon>
        <taxon>Methylomonas</taxon>
    </lineage>
</organism>
<gene>
    <name evidence="2" type="ORF">JT25_012015</name>
</gene>
<dbReference type="Gene3D" id="3.40.50.300">
    <property type="entry name" value="P-loop containing nucleotide triphosphate hydrolases"/>
    <property type="match status" value="1"/>
</dbReference>
<dbReference type="OrthoDB" id="9815116at2"/>
<dbReference type="Pfam" id="PF13614">
    <property type="entry name" value="AAA_31"/>
    <property type="match status" value="1"/>
</dbReference>
<dbReference type="PANTHER" id="PTHR13696:SF52">
    <property type="entry name" value="PARA FAMILY PROTEIN CT_582"/>
    <property type="match status" value="1"/>
</dbReference>